<comment type="subcellular location">
    <subcellularLocation>
        <location evidence="1 8">Cell outer membrane</location>
        <topology evidence="1 8">Multi-pass membrane protein</topology>
    </subcellularLocation>
</comment>
<evidence type="ECO:0000313" key="11">
    <source>
        <dbReference type="EMBL" id="OHT46418.1"/>
    </source>
</evidence>
<dbReference type="SUPFAM" id="SSF49464">
    <property type="entry name" value="Carboxypeptidase regulatory domain-like"/>
    <property type="match status" value="1"/>
</dbReference>
<keyword evidence="7 8" id="KW-0998">Cell outer membrane</keyword>
<keyword evidence="14" id="KW-1185">Reference proteome</keyword>
<keyword evidence="2 8" id="KW-0813">Transport</keyword>
<organism evidence="11 13">
    <name type="scientific">Flavobacterium tructae</name>
    <dbReference type="NCBI Taxonomy" id="1114873"/>
    <lineage>
        <taxon>Bacteria</taxon>
        <taxon>Pseudomonadati</taxon>
        <taxon>Bacteroidota</taxon>
        <taxon>Flavobacteriia</taxon>
        <taxon>Flavobacteriales</taxon>
        <taxon>Flavobacteriaceae</taxon>
        <taxon>Flavobacterium</taxon>
    </lineage>
</organism>
<proteinExistence type="inferred from homology"/>
<name>A0A1S1J9J8_9FLAO</name>
<dbReference type="GO" id="GO:0009279">
    <property type="term" value="C:cell outer membrane"/>
    <property type="evidence" value="ECO:0007669"/>
    <property type="project" value="UniProtKB-SubCell"/>
</dbReference>
<dbReference type="InterPro" id="IPR036942">
    <property type="entry name" value="Beta-barrel_TonB_sf"/>
</dbReference>
<dbReference type="PANTHER" id="PTHR30069">
    <property type="entry name" value="TONB-DEPENDENT OUTER MEMBRANE RECEPTOR"/>
    <property type="match status" value="1"/>
</dbReference>
<feature type="signal peptide" evidence="9">
    <location>
        <begin position="1"/>
        <end position="21"/>
    </location>
</feature>
<evidence type="ECO:0000256" key="9">
    <source>
        <dbReference type="SAM" id="SignalP"/>
    </source>
</evidence>
<evidence type="ECO:0000256" key="1">
    <source>
        <dbReference type="ARBA" id="ARBA00004571"/>
    </source>
</evidence>
<dbReference type="GO" id="GO:0015344">
    <property type="term" value="F:siderophore uptake transmembrane transporter activity"/>
    <property type="evidence" value="ECO:0007669"/>
    <property type="project" value="TreeGrafter"/>
</dbReference>
<evidence type="ECO:0000313" key="13">
    <source>
        <dbReference type="Proteomes" id="UP000180252"/>
    </source>
</evidence>
<gene>
    <name evidence="12" type="ORF">B0A71_02665</name>
    <name evidence="11" type="ORF">BHE19_02620</name>
</gene>
<evidence type="ECO:0000313" key="14">
    <source>
        <dbReference type="Proteomes" id="UP000198319"/>
    </source>
</evidence>
<reference evidence="11" key="1">
    <citation type="submission" date="2016-09" db="EMBL/GenBank/DDBJ databases">
        <authorList>
            <person name="Capua I."/>
            <person name="De Benedictis P."/>
            <person name="Joannis T."/>
            <person name="Lombin L.H."/>
            <person name="Cattoli G."/>
        </authorList>
    </citation>
    <scope>NUCLEOTIDE SEQUENCE [LARGE SCALE GENOMIC DNA]</scope>
    <source>
        <strain evidence="11">MSU</strain>
    </source>
</reference>
<keyword evidence="4 8" id="KW-0812">Transmembrane</keyword>
<dbReference type="EMBL" id="MUHG01000002">
    <property type="protein sequence ID" value="OXB22380.1"/>
    <property type="molecule type" value="Genomic_DNA"/>
</dbReference>
<feature type="domain" description="TonB-dependent receptor plug" evidence="10">
    <location>
        <begin position="124"/>
        <end position="227"/>
    </location>
</feature>
<dbReference type="PANTHER" id="PTHR30069:SF29">
    <property type="entry name" value="HEMOGLOBIN AND HEMOGLOBIN-HAPTOGLOBIN-BINDING PROTEIN 1-RELATED"/>
    <property type="match status" value="1"/>
</dbReference>
<evidence type="ECO:0000256" key="6">
    <source>
        <dbReference type="ARBA" id="ARBA00023136"/>
    </source>
</evidence>
<dbReference type="Gene3D" id="2.40.170.20">
    <property type="entry name" value="TonB-dependent receptor, beta-barrel domain"/>
    <property type="match status" value="1"/>
</dbReference>
<dbReference type="PROSITE" id="PS52016">
    <property type="entry name" value="TONB_DEPENDENT_REC_3"/>
    <property type="match status" value="1"/>
</dbReference>
<feature type="chain" id="PRO_5010181913" description="TonB-dependent receptor plug domain-containing protein" evidence="9">
    <location>
        <begin position="22"/>
        <end position="798"/>
    </location>
</feature>
<dbReference type="Pfam" id="PF07715">
    <property type="entry name" value="Plug"/>
    <property type="match status" value="1"/>
</dbReference>
<keyword evidence="6 8" id="KW-0472">Membrane</keyword>
<keyword evidence="3 8" id="KW-1134">Transmembrane beta strand</keyword>
<dbReference type="EMBL" id="MIKE01000011">
    <property type="protein sequence ID" value="OHT46418.1"/>
    <property type="molecule type" value="Genomic_DNA"/>
</dbReference>
<evidence type="ECO:0000256" key="2">
    <source>
        <dbReference type="ARBA" id="ARBA00022448"/>
    </source>
</evidence>
<reference evidence="13" key="2">
    <citation type="submission" date="2016-09" db="EMBL/GenBank/DDBJ databases">
        <authorList>
            <person name="Chen S."/>
            <person name="Walker E."/>
        </authorList>
    </citation>
    <scope>NUCLEOTIDE SEQUENCE [LARGE SCALE GENOMIC DNA]</scope>
    <source>
        <strain evidence="13">MSU</strain>
    </source>
</reference>
<dbReference type="GO" id="GO:0044718">
    <property type="term" value="P:siderophore transmembrane transport"/>
    <property type="evidence" value="ECO:0007669"/>
    <property type="project" value="TreeGrafter"/>
</dbReference>
<dbReference type="Gene3D" id="2.60.40.1120">
    <property type="entry name" value="Carboxypeptidase-like, regulatory domain"/>
    <property type="match status" value="1"/>
</dbReference>
<evidence type="ECO:0000256" key="7">
    <source>
        <dbReference type="ARBA" id="ARBA00023237"/>
    </source>
</evidence>
<reference evidence="12 14" key="3">
    <citation type="submission" date="2016-11" db="EMBL/GenBank/DDBJ databases">
        <title>Whole genomes of Flavobacteriaceae.</title>
        <authorList>
            <person name="Stine C."/>
            <person name="Li C."/>
            <person name="Tadesse D."/>
        </authorList>
    </citation>
    <scope>NUCLEOTIDE SEQUENCE [LARGE SCALE GENOMIC DNA]</scope>
    <source>
        <strain evidence="12 14">ATCC BAA-2541</strain>
    </source>
</reference>
<dbReference type="InterPro" id="IPR012910">
    <property type="entry name" value="Plug_dom"/>
</dbReference>
<dbReference type="InterPro" id="IPR039426">
    <property type="entry name" value="TonB-dep_rcpt-like"/>
</dbReference>
<dbReference type="InterPro" id="IPR008969">
    <property type="entry name" value="CarboxyPept-like_regulatory"/>
</dbReference>
<dbReference type="AlphaFoldDB" id="A0A1S1J9J8"/>
<evidence type="ECO:0000256" key="3">
    <source>
        <dbReference type="ARBA" id="ARBA00022452"/>
    </source>
</evidence>
<dbReference type="OrthoDB" id="9812892at2"/>
<dbReference type="InterPro" id="IPR037066">
    <property type="entry name" value="Plug_dom_sf"/>
</dbReference>
<dbReference type="Pfam" id="PF13715">
    <property type="entry name" value="CarbopepD_reg_2"/>
    <property type="match status" value="1"/>
</dbReference>
<sequence>MQFKRFFLTVILMIICTAVYAQNNGNASFTGYILDDNNQPVAGAEIQLQNTAVVVKSNSSGKFVFQNIASGKYQLVVSMTGYQIREMAVVVGQNQKEEIVIALKSNSVVLNSVDLFGKTIETKIKEQPFAVSVISTKKLAERDVDLNRLMDGVSGIRVQESGGMGSETNYSINGLSGKAVKFFVDGIPMENFGSSFSINNFSINTLERIEIYKGVTPVSFGADALGGSVNLVTRSRLKNYIDVSQTVGSFNTYRTAVSGKWRNESGFTLQTNSFFNYSDNNYPVWGPTVEVAGENGRPIPGYPRFRRFNDDYKSYTMRADIGFTNVKWADALLLGFTLADQDRGIQTGRTMAYVYGDVRYNEKFVMPSLRYSKKGFLFSNLDVDLYASINKLRGTTTDTSSYKYNWTGKPIGTVDGELGGIRSGKSIYSFQDRTQLARINFVYHLKENQEVNLNYVFTGTRRKGSDAIAEADWTIPLRQPQDLNKHIAGLSYEISSFEDRWKNIFFTKYFAYEANAVVFDYNGGSSKETFYQNTKDNAWAFGYTSKWLLPKDYTIKFSAENTARLPEAIELLGNGNTIVNAPDLQPERSFNVNASLQKTIRNTVQNVNFGLNVFFRDTKNLIWLTEGDLMGTARYENLGKIRTLGVEVEANYARKQWLETSFNFTYQDIRNMQRFEGNGAPNHVYRDRLRNTPYVMANAEARLFLDEMFQMKPKISFFVSTHYVHQYYLGWPSLGEAREKMYIPTQFVQDAGFGYTFGNGRYSANFACRNILDKQVYDNYLLQKPGRFFSLKLRYFLQ</sequence>
<evidence type="ECO:0000256" key="5">
    <source>
        <dbReference type="ARBA" id="ARBA00022729"/>
    </source>
</evidence>
<comment type="caution">
    <text evidence="11">The sequence shown here is derived from an EMBL/GenBank/DDBJ whole genome shotgun (WGS) entry which is preliminary data.</text>
</comment>
<accession>A0A1S1J9J8</accession>
<evidence type="ECO:0000259" key="10">
    <source>
        <dbReference type="Pfam" id="PF07715"/>
    </source>
</evidence>
<comment type="similarity">
    <text evidence="8">Belongs to the TonB-dependent receptor family.</text>
</comment>
<dbReference type="STRING" id="1278819.BHE19_02620"/>
<evidence type="ECO:0000256" key="4">
    <source>
        <dbReference type="ARBA" id="ARBA00022692"/>
    </source>
</evidence>
<keyword evidence="5 9" id="KW-0732">Signal</keyword>
<evidence type="ECO:0000256" key="8">
    <source>
        <dbReference type="PROSITE-ProRule" id="PRU01360"/>
    </source>
</evidence>
<protein>
    <recommendedName>
        <fullName evidence="10">TonB-dependent receptor plug domain-containing protein</fullName>
    </recommendedName>
</protein>
<dbReference type="Proteomes" id="UP000198319">
    <property type="component" value="Unassembled WGS sequence"/>
</dbReference>
<dbReference type="Gene3D" id="2.170.130.10">
    <property type="entry name" value="TonB-dependent receptor, plug domain"/>
    <property type="match status" value="1"/>
</dbReference>
<dbReference type="SUPFAM" id="SSF56935">
    <property type="entry name" value="Porins"/>
    <property type="match status" value="1"/>
</dbReference>
<dbReference type="Proteomes" id="UP000180252">
    <property type="component" value="Unassembled WGS sequence"/>
</dbReference>
<evidence type="ECO:0000313" key="12">
    <source>
        <dbReference type="EMBL" id="OXB22380.1"/>
    </source>
</evidence>